<evidence type="ECO:0000313" key="2">
    <source>
        <dbReference type="EMBL" id="KAK9750659.1"/>
    </source>
</evidence>
<dbReference type="Proteomes" id="UP001443914">
    <property type="component" value="Unassembled WGS sequence"/>
</dbReference>
<feature type="region of interest" description="Disordered" evidence="1">
    <location>
        <begin position="310"/>
        <end position="333"/>
    </location>
</feature>
<dbReference type="EMBL" id="JBDFQZ010000002">
    <property type="protein sequence ID" value="KAK9750659.1"/>
    <property type="molecule type" value="Genomic_DNA"/>
</dbReference>
<sequence>MIVDEHDCQLSQDECQSYKTSSQNERNWCLMFPETMQFDSTTTIEDDIGQTQMHDLHNNKNNPVISIDAIDVITQLMPNDERKIRPRHNKSDSSSSSSSSESSSSFEDLIFTGDKLLKQTSTGTNNHVLEQSCGNTEVENINTSSFLRPEEIVENFETKTLSSPLHSPPVQEMLRDEGYDVQRIPATVFARSNSIAPAEWSIASNDSLFSLHIGNASIDKEQSILITEELKKHGDLPTSSDTSTEDDAEVCKPAEEDLIEDADEISSLSQFSKSDDVFKTTPINDVEKKKEIRRDSIKEEIITEMLTRKDEKVKQHRPSVHSSSVSLRSNTSEDSNFSFAFPLLDEGEKNMTTRGQSSQPLVAQQQQQKVSKNTSCCWCCPCFSCLSCCNPCASCSSFFSCFSCFSCKSCHSNCSLWSFCSCCKFCSCCSTKSTLVKCC</sequence>
<proteinExistence type="predicted"/>
<comment type="caution">
    <text evidence="2">The sequence shown here is derived from an EMBL/GenBank/DDBJ whole genome shotgun (WGS) entry which is preliminary data.</text>
</comment>
<evidence type="ECO:0000256" key="1">
    <source>
        <dbReference type="SAM" id="MobiDB-lite"/>
    </source>
</evidence>
<feature type="compositionally biased region" description="Low complexity" evidence="1">
    <location>
        <begin position="320"/>
        <end position="332"/>
    </location>
</feature>
<feature type="region of interest" description="Disordered" evidence="1">
    <location>
        <begin position="78"/>
        <end position="104"/>
    </location>
</feature>
<feature type="compositionally biased region" description="Low complexity" evidence="1">
    <location>
        <begin position="92"/>
        <end position="104"/>
    </location>
</feature>
<protein>
    <submittedName>
        <fullName evidence="2">Uncharacterized protein</fullName>
    </submittedName>
</protein>
<dbReference type="PANTHER" id="PTHR33673">
    <property type="entry name" value="SUPPRESSOR SRP40-LIKE PROTEIN"/>
    <property type="match status" value="1"/>
</dbReference>
<accession>A0AAW1MW77</accession>
<organism evidence="2 3">
    <name type="scientific">Saponaria officinalis</name>
    <name type="common">Common soapwort</name>
    <name type="synonym">Lychnis saponaria</name>
    <dbReference type="NCBI Taxonomy" id="3572"/>
    <lineage>
        <taxon>Eukaryota</taxon>
        <taxon>Viridiplantae</taxon>
        <taxon>Streptophyta</taxon>
        <taxon>Embryophyta</taxon>
        <taxon>Tracheophyta</taxon>
        <taxon>Spermatophyta</taxon>
        <taxon>Magnoliopsida</taxon>
        <taxon>eudicotyledons</taxon>
        <taxon>Gunneridae</taxon>
        <taxon>Pentapetalae</taxon>
        <taxon>Caryophyllales</taxon>
        <taxon>Caryophyllaceae</taxon>
        <taxon>Caryophylleae</taxon>
        <taxon>Saponaria</taxon>
    </lineage>
</organism>
<reference evidence="2" key="1">
    <citation type="submission" date="2024-03" db="EMBL/GenBank/DDBJ databases">
        <title>WGS assembly of Saponaria officinalis var. Norfolk2.</title>
        <authorList>
            <person name="Jenkins J."/>
            <person name="Shu S."/>
            <person name="Grimwood J."/>
            <person name="Barry K."/>
            <person name="Goodstein D."/>
            <person name="Schmutz J."/>
            <person name="Leebens-Mack J."/>
            <person name="Osbourn A."/>
        </authorList>
    </citation>
    <scope>NUCLEOTIDE SEQUENCE [LARGE SCALE GENOMIC DNA]</scope>
    <source>
        <strain evidence="2">JIC</strain>
    </source>
</reference>
<dbReference type="PANTHER" id="PTHR33673:SF3">
    <property type="entry name" value="SUPPRESSOR SRP40-LIKE PROTEIN"/>
    <property type="match status" value="1"/>
</dbReference>
<name>A0AAW1MW77_SAPOF</name>
<gene>
    <name evidence="2" type="ORF">RND81_02G211400</name>
</gene>
<evidence type="ECO:0000313" key="3">
    <source>
        <dbReference type="Proteomes" id="UP001443914"/>
    </source>
</evidence>
<keyword evidence="3" id="KW-1185">Reference proteome</keyword>
<dbReference type="AlphaFoldDB" id="A0AAW1MW77"/>